<gene>
    <name evidence="1" type="ORF">T459_23346</name>
</gene>
<dbReference type="PANTHER" id="PTHR31808">
    <property type="entry name" value="EXPRESSED PROTEIN"/>
    <property type="match status" value="1"/>
</dbReference>
<evidence type="ECO:0000313" key="1">
    <source>
        <dbReference type="EMBL" id="PHT72561.1"/>
    </source>
</evidence>
<accession>A0A2G2YSF3</accession>
<dbReference type="EMBL" id="AYRZ02000009">
    <property type="protein sequence ID" value="PHT72561.1"/>
    <property type="molecule type" value="Genomic_DNA"/>
</dbReference>
<dbReference type="InterPro" id="IPR038925">
    <property type="entry name" value="At3g17800-like"/>
</dbReference>
<dbReference type="AlphaFoldDB" id="A0A2G2YSF3"/>
<protein>
    <submittedName>
        <fullName evidence="1">Uncharacterized protein</fullName>
    </submittedName>
</protein>
<organism evidence="1 2">
    <name type="scientific">Capsicum annuum</name>
    <name type="common">Capsicum pepper</name>
    <dbReference type="NCBI Taxonomy" id="4072"/>
    <lineage>
        <taxon>Eukaryota</taxon>
        <taxon>Viridiplantae</taxon>
        <taxon>Streptophyta</taxon>
        <taxon>Embryophyta</taxon>
        <taxon>Tracheophyta</taxon>
        <taxon>Spermatophyta</taxon>
        <taxon>Magnoliopsida</taxon>
        <taxon>eudicotyledons</taxon>
        <taxon>Gunneridae</taxon>
        <taxon>Pentapetalae</taxon>
        <taxon>asterids</taxon>
        <taxon>lamiids</taxon>
        <taxon>Solanales</taxon>
        <taxon>Solanaceae</taxon>
        <taxon>Solanoideae</taxon>
        <taxon>Capsiceae</taxon>
        <taxon>Capsicum</taxon>
    </lineage>
</organism>
<dbReference type="PANTHER" id="PTHR31808:SF9">
    <property type="entry name" value="F21O3.2 PROTEIN"/>
    <property type="match status" value="1"/>
</dbReference>
<keyword evidence="2" id="KW-1185">Reference proteome</keyword>
<dbReference type="Proteomes" id="UP000222542">
    <property type="component" value="Unassembled WGS sequence"/>
</dbReference>
<proteinExistence type="predicted"/>
<dbReference type="Gramene" id="PHT72561">
    <property type="protein sequence ID" value="PHT72561"/>
    <property type="gene ID" value="T459_23346"/>
</dbReference>
<sequence length="115" mass="12958">MWQTIGPLLSTEVPLYGYFLKSASLRHHLEQKLYHVNPDLGLANSNQLLLSEIRSLGSGIVPIDRSSSTRSTSVGQIPLIREKKQNNLKYYVMSFDPETLQMCAKPKSKEALNLI</sequence>
<evidence type="ECO:0000313" key="2">
    <source>
        <dbReference type="Proteomes" id="UP000222542"/>
    </source>
</evidence>
<reference evidence="1 2" key="2">
    <citation type="journal article" date="2017" name="Genome Biol.">
        <title>New reference genome sequences of hot pepper reveal the massive evolution of plant disease-resistance genes by retroduplication.</title>
        <authorList>
            <person name="Kim S."/>
            <person name="Park J."/>
            <person name="Yeom S.I."/>
            <person name="Kim Y.M."/>
            <person name="Seo E."/>
            <person name="Kim K.T."/>
            <person name="Kim M.S."/>
            <person name="Lee J.M."/>
            <person name="Cheong K."/>
            <person name="Shin H.S."/>
            <person name="Kim S.B."/>
            <person name="Han K."/>
            <person name="Lee J."/>
            <person name="Park M."/>
            <person name="Lee H.A."/>
            <person name="Lee H.Y."/>
            <person name="Lee Y."/>
            <person name="Oh S."/>
            <person name="Lee J.H."/>
            <person name="Choi E."/>
            <person name="Choi E."/>
            <person name="Lee S.E."/>
            <person name="Jeon J."/>
            <person name="Kim H."/>
            <person name="Choi G."/>
            <person name="Song H."/>
            <person name="Lee J."/>
            <person name="Lee S.C."/>
            <person name="Kwon J.K."/>
            <person name="Lee H.Y."/>
            <person name="Koo N."/>
            <person name="Hong Y."/>
            <person name="Kim R.W."/>
            <person name="Kang W.H."/>
            <person name="Huh J.H."/>
            <person name="Kang B.C."/>
            <person name="Yang T.J."/>
            <person name="Lee Y.H."/>
            <person name="Bennetzen J.L."/>
            <person name="Choi D."/>
        </authorList>
    </citation>
    <scope>NUCLEOTIDE SEQUENCE [LARGE SCALE GENOMIC DNA]</scope>
    <source>
        <strain evidence="2">cv. CM334</strain>
    </source>
</reference>
<name>A0A2G2YSF3_CAPAN</name>
<comment type="caution">
    <text evidence="1">The sequence shown here is derived from an EMBL/GenBank/DDBJ whole genome shotgun (WGS) entry which is preliminary data.</text>
</comment>
<reference evidence="1 2" key="1">
    <citation type="journal article" date="2014" name="Nat. Genet.">
        <title>Genome sequence of the hot pepper provides insights into the evolution of pungency in Capsicum species.</title>
        <authorList>
            <person name="Kim S."/>
            <person name="Park M."/>
            <person name="Yeom S.I."/>
            <person name="Kim Y.M."/>
            <person name="Lee J.M."/>
            <person name="Lee H.A."/>
            <person name="Seo E."/>
            <person name="Choi J."/>
            <person name="Cheong K."/>
            <person name="Kim K.T."/>
            <person name="Jung K."/>
            <person name="Lee G.W."/>
            <person name="Oh S.K."/>
            <person name="Bae C."/>
            <person name="Kim S.B."/>
            <person name="Lee H.Y."/>
            <person name="Kim S.Y."/>
            <person name="Kim M.S."/>
            <person name="Kang B.C."/>
            <person name="Jo Y.D."/>
            <person name="Yang H.B."/>
            <person name="Jeong H.J."/>
            <person name="Kang W.H."/>
            <person name="Kwon J.K."/>
            <person name="Shin C."/>
            <person name="Lim J.Y."/>
            <person name="Park J.H."/>
            <person name="Huh J.H."/>
            <person name="Kim J.S."/>
            <person name="Kim B.D."/>
            <person name="Cohen O."/>
            <person name="Paran I."/>
            <person name="Suh M.C."/>
            <person name="Lee S.B."/>
            <person name="Kim Y.K."/>
            <person name="Shin Y."/>
            <person name="Noh S.J."/>
            <person name="Park J."/>
            <person name="Seo Y.S."/>
            <person name="Kwon S.Y."/>
            <person name="Kim H.A."/>
            <person name="Park J.M."/>
            <person name="Kim H.J."/>
            <person name="Choi S.B."/>
            <person name="Bosland P.W."/>
            <person name="Reeves G."/>
            <person name="Jo S.H."/>
            <person name="Lee B.W."/>
            <person name="Cho H.T."/>
            <person name="Choi H.S."/>
            <person name="Lee M.S."/>
            <person name="Yu Y."/>
            <person name="Do Choi Y."/>
            <person name="Park B.S."/>
            <person name="van Deynze A."/>
            <person name="Ashrafi H."/>
            <person name="Hill T."/>
            <person name="Kim W.T."/>
            <person name="Pai H.S."/>
            <person name="Ahn H.K."/>
            <person name="Yeam I."/>
            <person name="Giovannoni J.J."/>
            <person name="Rose J.K."/>
            <person name="Sorensen I."/>
            <person name="Lee S.J."/>
            <person name="Kim R.W."/>
            <person name="Choi I.Y."/>
            <person name="Choi B.S."/>
            <person name="Lim J.S."/>
            <person name="Lee Y.H."/>
            <person name="Choi D."/>
        </authorList>
    </citation>
    <scope>NUCLEOTIDE SEQUENCE [LARGE SCALE GENOMIC DNA]</scope>
    <source>
        <strain evidence="2">cv. CM334</strain>
    </source>
</reference>
<dbReference type="STRING" id="4072.A0A2G2YSF3"/>